<feature type="domain" description="Reverse transcriptase Ty1/copia-type" evidence="1">
    <location>
        <begin position="84"/>
        <end position="202"/>
    </location>
</feature>
<comment type="caution">
    <text evidence="2">The sequence shown here is derived from an EMBL/GenBank/DDBJ whole genome shotgun (WGS) entry which is preliminary data.</text>
</comment>
<name>A0A5N6NJK0_9ASTR</name>
<evidence type="ECO:0000313" key="2">
    <source>
        <dbReference type="EMBL" id="KAD4888613.1"/>
    </source>
</evidence>
<dbReference type="OrthoDB" id="1917367at2759"/>
<dbReference type="PANTHER" id="PTHR11439">
    <property type="entry name" value="GAG-POL-RELATED RETROTRANSPOSON"/>
    <property type="match status" value="1"/>
</dbReference>
<dbReference type="AlphaFoldDB" id="A0A5N6NJK0"/>
<dbReference type="EMBL" id="SZYD01000011">
    <property type="protein sequence ID" value="KAD4888613.1"/>
    <property type="molecule type" value="Genomic_DNA"/>
</dbReference>
<gene>
    <name evidence="2" type="ORF">E3N88_20686</name>
</gene>
<organism evidence="2 3">
    <name type="scientific">Mikania micrantha</name>
    <name type="common">bitter vine</name>
    <dbReference type="NCBI Taxonomy" id="192012"/>
    <lineage>
        <taxon>Eukaryota</taxon>
        <taxon>Viridiplantae</taxon>
        <taxon>Streptophyta</taxon>
        <taxon>Embryophyta</taxon>
        <taxon>Tracheophyta</taxon>
        <taxon>Spermatophyta</taxon>
        <taxon>Magnoliopsida</taxon>
        <taxon>eudicotyledons</taxon>
        <taxon>Gunneridae</taxon>
        <taxon>Pentapetalae</taxon>
        <taxon>asterids</taxon>
        <taxon>campanulids</taxon>
        <taxon>Asterales</taxon>
        <taxon>Asteraceae</taxon>
        <taxon>Asteroideae</taxon>
        <taxon>Heliantheae alliance</taxon>
        <taxon>Eupatorieae</taxon>
        <taxon>Mikania</taxon>
    </lineage>
</organism>
<dbReference type="PANTHER" id="PTHR11439:SF463">
    <property type="entry name" value="REVERSE TRANSCRIPTASE TY1_COPIA-TYPE DOMAIN-CONTAINING PROTEIN"/>
    <property type="match status" value="1"/>
</dbReference>
<sequence length="326" mass="37286">MKKVVQWVLIKGGSMSTTQEIESESTSFQQLNGDGESTTVSPSSSTLNKFALSLIEPVNVKEALKSKQWIDAMKEELQSLEYHKTWTLTKLPCDKQAIGLRWVFKIKRNADGEVSRYKARLVAKGYAQEYGKDFEETFSPVARFETIRLVLSLAAQHGWKVYPFDVKTAFLNGFLQEEVYFLQPPGFEIKGDEDKVYKLHKHYMVSSRLHEPEKYAKDLLNKFGMMNCKTVTTPMISNEKLQMDDGGAMVDSYMYRSLIGGLMYLNHSRPDTSFAVGIVARFMQYPSTYHLGAAKRILRYVAGTLEYGIWYRKGQEIDLVDYSDSD</sequence>
<accession>A0A5N6NJK0</accession>
<reference evidence="2 3" key="1">
    <citation type="submission" date="2019-05" db="EMBL/GenBank/DDBJ databases">
        <title>Mikania micrantha, genome provides insights into the molecular mechanism of rapid growth.</title>
        <authorList>
            <person name="Liu B."/>
        </authorList>
    </citation>
    <scope>NUCLEOTIDE SEQUENCE [LARGE SCALE GENOMIC DNA]</scope>
    <source>
        <strain evidence="2">NLD-2019</strain>
        <tissue evidence="2">Leaf</tissue>
    </source>
</reference>
<evidence type="ECO:0000313" key="3">
    <source>
        <dbReference type="Proteomes" id="UP000326396"/>
    </source>
</evidence>
<proteinExistence type="predicted"/>
<dbReference type="Pfam" id="PF07727">
    <property type="entry name" value="RVT_2"/>
    <property type="match status" value="1"/>
</dbReference>
<keyword evidence="3" id="KW-1185">Reference proteome</keyword>
<protein>
    <recommendedName>
        <fullName evidence="1">Reverse transcriptase Ty1/copia-type domain-containing protein</fullName>
    </recommendedName>
</protein>
<dbReference type="InterPro" id="IPR013103">
    <property type="entry name" value="RVT_2"/>
</dbReference>
<dbReference type="Proteomes" id="UP000326396">
    <property type="component" value="Linkage Group LG19"/>
</dbReference>
<evidence type="ECO:0000259" key="1">
    <source>
        <dbReference type="Pfam" id="PF07727"/>
    </source>
</evidence>